<sequence>MPNKPWIFALLVFTIFTLIFASLPATMQGTPDLGQMYNTTVTLYHYDNANATKGDIVPMPDNPQHVNMDPALAAPGMYTFPQVPSGQWYYLEADNQGNRWYTIFYMEENVGTKTANVHIPPFTLLNATATPLPTVIQTPSPTPIQSGTPVPAGSESPKASPGPSAILALLAIATSLCISRKRR</sequence>
<dbReference type="KEGG" id="mpd:MCP_1892"/>
<reference evidence="2 3" key="1">
    <citation type="journal article" date="2007" name="Appl. Environ. Microbiol.">
        <title>Isolation of key methanogens for global methane emission from rice paddy fields: a novel isolate affiliated with the clone cluster rice cluster I.</title>
        <authorList>
            <person name="Sakai S."/>
            <person name="Imachi H."/>
            <person name="Sekiguchi Y."/>
            <person name="Ohashi A."/>
            <person name="Harada H."/>
            <person name="Kamagata Y."/>
        </authorList>
    </citation>
    <scope>NUCLEOTIDE SEQUENCE [LARGE SCALE GENOMIC DNA]</scope>
    <source>
        <strain evidence="3">DSM 17711 / JCM 13418 / NBRC 101707 / SANAE</strain>
    </source>
</reference>
<organism evidence="2 3">
    <name type="scientific">Methanocella paludicola (strain DSM 17711 / JCM 13418 / NBRC 101707 / SANAE)</name>
    <dbReference type="NCBI Taxonomy" id="304371"/>
    <lineage>
        <taxon>Archaea</taxon>
        <taxon>Methanobacteriati</taxon>
        <taxon>Methanobacteriota</taxon>
        <taxon>Stenosarchaea group</taxon>
        <taxon>Methanomicrobia</taxon>
        <taxon>Methanocellales</taxon>
        <taxon>Methanocellaceae</taxon>
        <taxon>Methanocella</taxon>
    </lineage>
</organism>
<reference evidence="2 3" key="2">
    <citation type="journal article" date="2008" name="Int. J. Syst. Evol. Microbiol.">
        <title>Methanocella paludicola gen. nov., sp. nov., a methane-producing archaeon, the first isolate of the lineage 'Rice Cluster I', and proposal of the new archaeal order Methanocellales ord. nov.</title>
        <authorList>
            <person name="Sakai S."/>
            <person name="Imachi H."/>
            <person name="Hanada S."/>
            <person name="Ohashi A."/>
            <person name="Harada H."/>
            <person name="Kamagata Y."/>
        </authorList>
    </citation>
    <scope>NUCLEOTIDE SEQUENCE [LARGE SCALE GENOMIC DNA]</scope>
    <source>
        <strain evidence="3">DSM 17711 / JCM 13418 / NBRC 101707 / SANAE</strain>
    </source>
</reference>
<evidence type="ECO:0000256" key="1">
    <source>
        <dbReference type="SAM" id="MobiDB-lite"/>
    </source>
</evidence>
<dbReference type="AlphaFoldDB" id="D1YZU2"/>
<dbReference type="eggNOG" id="arCOG03906">
    <property type="taxonomic scope" value="Archaea"/>
</dbReference>
<dbReference type="InParanoid" id="D1YZU2"/>
<keyword evidence="3" id="KW-1185">Reference proteome</keyword>
<dbReference type="Proteomes" id="UP000001882">
    <property type="component" value="Chromosome"/>
</dbReference>
<dbReference type="EMBL" id="AP011532">
    <property type="protein sequence ID" value="BAI61964.1"/>
    <property type="molecule type" value="Genomic_DNA"/>
</dbReference>
<evidence type="ECO:0000313" key="3">
    <source>
        <dbReference type="Proteomes" id="UP000001882"/>
    </source>
</evidence>
<protein>
    <submittedName>
        <fullName evidence="2">Uncharacterized protein</fullName>
    </submittedName>
</protein>
<evidence type="ECO:0000313" key="2">
    <source>
        <dbReference type="EMBL" id="BAI61964.1"/>
    </source>
</evidence>
<gene>
    <name evidence="2" type="ordered locus">MCP_1892</name>
</gene>
<name>D1YZU2_METPS</name>
<accession>D1YZU2</accession>
<reference evidence="3" key="3">
    <citation type="journal article" date="2011" name="PLoS ONE">
        <title>Genome sequence of a mesophilic hydrogenotrophic methanogen Methanocella paludicola, the first cultivated representative of the order Methanocellales.</title>
        <authorList>
            <person name="Sakai S."/>
            <person name="Takaki Y."/>
            <person name="Shimamura S."/>
            <person name="Sekine M."/>
            <person name="Tajima T."/>
            <person name="Kosugi H."/>
            <person name="Ichikawa N."/>
            <person name="Tasumi E."/>
            <person name="Hiraki A.T."/>
            <person name="Shimizu A."/>
            <person name="Kato Y."/>
            <person name="Nishiko R."/>
            <person name="Mori K."/>
            <person name="Fujita N."/>
            <person name="Imachi H."/>
            <person name="Takai K."/>
        </authorList>
    </citation>
    <scope>NUCLEOTIDE SEQUENCE [LARGE SCALE GENOMIC DNA]</scope>
    <source>
        <strain evidence="3">DSM 17711 / JCM 13418 / NBRC 101707 / SANAE</strain>
    </source>
</reference>
<feature type="region of interest" description="Disordered" evidence="1">
    <location>
        <begin position="134"/>
        <end position="161"/>
    </location>
</feature>
<feature type="compositionally biased region" description="Polar residues" evidence="1">
    <location>
        <begin position="135"/>
        <end position="148"/>
    </location>
</feature>
<proteinExistence type="predicted"/>